<dbReference type="PANTHER" id="PTHR43685:SF2">
    <property type="entry name" value="GLYCOSYLTRANSFERASE 2-LIKE DOMAIN-CONTAINING PROTEIN"/>
    <property type="match status" value="1"/>
</dbReference>
<organism evidence="3">
    <name type="scientific">Tolypothrix bouteillei VB521301</name>
    <dbReference type="NCBI Taxonomy" id="1479485"/>
    <lineage>
        <taxon>Bacteria</taxon>
        <taxon>Bacillati</taxon>
        <taxon>Cyanobacteriota</taxon>
        <taxon>Cyanophyceae</taxon>
        <taxon>Nostocales</taxon>
        <taxon>Tolypothrichaceae</taxon>
        <taxon>Tolypothrix</taxon>
    </lineage>
</organism>
<dbReference type="PANTHER" id="PTHR43685">
    <property type="entry name" value="GLYCOSYLTRANSFERASE"/>
    <property type="match status" value="1"/>
</dbReference>
<reference evidence="2" key="2">
    <citation type="submission" date="2019-11" db="EMBL/GenBank/DDBJ databases">
        <title>Improved Assembly of Tolypothrix boutellei genome.</title>
        <authorList>
            <person name="Sarangi A.N."/>
            <person name="Mukherjee M."/>
            <person name="Ghosh S."/>
            <person name="Singh D."/>
            <person name="Das A."/>
            <person name="Kant S."/>
            <person name="Prusty A."/>
            <person name="Tripathy S."/>
        </authorList>
    </citation>
    <scope>NUCLEOTIDE SEQUENCE</scope>
    <source>
        <strain evidence="2">VB521301</strain>
    </source>
</reference>
<dbReference type="Gene3D" id="3.90.550.10">
    <property type="entry name" value="Spore Coat Polysaccharide Biosynthesis Protein SpsA, Chain A"/>
    <property type="match status" value="1"/>
</dbReference>
<dbReference type="EMBL" id="JHEG04000001">
    <property type="protein sequence ID" value="KAF3889671.1"/>
    <property type="molecule type" value="Genomic_DNA"/>
</dbReference>
<protein>
    <submittedName>
        <fullName evidence="2">Glycosyltransferase family 2 protein</fullName>
    </submittedName>
</protein>
<gene>
    <name evidence="3" type="ORF">DA73_0237525</name>
    <name evidence="2" type="ORF">DA73_0400032525</name>
</gene>
<name>A0A0C1QSV6_9CYAN</name>
<dbReference type="EMBL" id="JHEG02000059">
    <property type="protein sequence ID" value="KIE06933.1"/>
    <property type="molecule type" value="Genomic_DNA"/>
</dbReference>
<evidence type="ECO:0000259" key="1">
    <source>
        <dbReference type="Pfam" id="PF00535"/>
    </source>
</evidence>
<dbReference type="InterPro" id="IPR001173">
    <property type="entry name" value="Glyco_trans_2-like"/>
</dbReference>
<dbReference type="OrthoDB" id="508564at2"/>
<feature type="domain" description="Glycosyltransferase 2-like" evidence="1">
    <location>
        <begin position="5"/>
        <end position="114"/>
    </location>
</feature>
<sequence length="324" mass="37128">MTQFSILIPSYNSENTIGETLESIQIQDSQLNKIYAIYLADDCSTDETIEVAIKTWKSQIPLLVLKGEKNLGERGNVNRALEVIKNSTEWVLILHSDDIAKHNWLETIALRIETCSEKVATICSSWDNLMPDGSVEVGEDNPNRQIEVIEGNDKSVKSTLLRGCWWHISGCAIRIKAFESLEGFNPKLPQLGDWEWLLRCLSNEWYVEYIPRTLILYRQHQTSVSSQSFQTNQDIKEFLKIVPNYAIFLNRNELIYIYLLRVNYVLKRALKSLITFKIKRLLSSLQVFVLLIKNSCLTAFSARCYQNGSKLSISTSISHSKSSH</sequence>
<dbReference type="RefSeq" id="WP_038085783.1">
    <property type="nucleotide sequence ID" value="NZ_JHEG04000001.1"/>
</dbReference>
<evidence type="ECO:0000313" key="3">
    <source>
        <dbReference type="EMBL" id="KIE06933.1"/>
    </source>
</evidence>
<reference evidence="3" key="1">
    <citation type="journal article" date="2015" name="Genome Announc.">
        <title>Draft Genome Sequence of Tolypothrix boutellei Strain VB521301.</title>
        <authorList>
            <person name="Chandrababunaidu M.M."/>
            <person name="Singh D."/>
            <person name="Sen D."/>
            <person name="Bhan S."/>
            <person name="Das S."/>
            <person name="Gupta A."/>
            <person name="Adhikary S.P."/>
            <person name="Tripathy S."/>
        </authorList>
    </citation>
    <scope>NUCLEOTIDE SEQUENCE</scope>
    <source>
        <strain evidence="3">VB521301</strain>
    </source>
</reference>
<evidence type="ECO:0000313" key="4">
    <source>
        <dbReference type="Proteomes" id="UP000029738"/>
    </source>
</evidence>
<comment type="caution">
    <text evidence="3">The sequence shown here is derived from an EMBL/GenBank/DDBJ whole genome shotgun (WGS) entry which is preliminary data.</text>
</comment>
<dbReference type="STRING" id="1479485.DA73_0237525"/>
<dbReference type="SUPFAM" id="SSF53448">
    <property type="entry name" value="Nucleotide-diphospho-sugar transferases"/>
    <property type="match status" value="1"/>
</dbReference>
<accession>A0A0C1QSV6</accession>
<dbReference type="InterPro" id="IPR050834">
    <property type="entry name" value="Glycosyltransf_2"/>
</dbReference>
<dbReference type="CDD" id="cd00761">
    <property type="entry name" value="Glyco_tranf_GTA_type"/>
    <property type="match status" value="1"/>
</dbReference>
<proteinExistence type="predicted"/>
<evidence type="ECO:0000313" key="2">
    <source>
        <dbReference type="EMBL" id="KAF3889671.1"/>
    </source>
</evidence>
<dbReference type="Proteomes" id="UP000029738">
    <property type="component" value="Unassembled WGS sequence"/>
</dbReference>
<dbReference type="AlphaFoldDB" id="A0A0C1QSV6"/>
<dbReference type="InterPro" id="IPR029044">
    <property type="entry name" value="Nucleotide-diphossugar_trans"/>
</dbReference>
<keyword evidence="4" id="KW-1185">Reference proteome</keyword>
<dbReference type="Pfam" id="PF00535">
    <property type="entry name" value="Glycos_transf_2"/>
    <property type="match status" value="1"/>
</dbReference>